<comment type="caution">
    <text evidence="1">The sequence shown here is derived from an EMBL/GenBank/DDBJ whole genome shotgun (WGS) entry which is preliminary data.</text>
</comment>
<proteinExistence type="predicted"/>
<reference evidence="1 2" key="1">
    <citation type="submission" date="2018-08" db="EMBL/GenBank/DDBJ databases">
        <title>A genome reference for cultivated species of the human gut microbiota.</title>
        <authorList>
            <person name="Zou Y."/>
            <person name="Xue W."/>
            <person name="Luo G."/>
        </authorList>
    </citation>
    <scope>NUCLEOTIDE SEQUENCE [LARGE SCALE GENOMIC DNA]</scope>
    <source>
        <strain evidence="1 2">AF38-2</strain>
    </source>
</reference>
<evidence type="ECO:0000313" key="1">
    <source>
        <dbReference type="EMBL" id="RHL39619.1"/>
    </source>
</evidence>
<organism evidence="1 2">
    <name type="scientific">Bacteroides xylanisolvens</name>
    <dbReference type="NCBI Taxonomy" id="371601"/>
    <lineage>
        <taxon>Bacteria</taxon>
        <taxon>Pseudomonadati</taxon>
        <taxon>Bacteroidota</taxon>
        <taxon>Bacteroidia</taxon>
        <taxon>Bacteroidales</taxon>
        <taxon>Bacteroidaceae</taxon>
        <taxon>Bacteroides</taxon>
    </lineage>
</organism>
<gene>
    <name evidence="1" type="ORF">DW027_07225</name>
</gene>
<accession>A0A415KTL4</accession>
<sequence length="56" mass="6329">MIQINGKDVSQIRVGNKIVTAVYIGAKLVWQSIRSCFGSGFWINSSPWKNDEGWEN</sequence>
<evidence type="ECO:0000313" key="2">
    <source>
        <dbReference type="Proteomes" id="UP000284495"/>
    </source>
</evidence>
<protein>
    <submittedName>
        <fullName evidence="1">MFS transporter</fullName>
    </submittedName>
</protein>
<dbReference type="EMBL" id="QROO01000007">
    <property type="protein sequence ID" value="RHL39619.1"/>
    <property type="molecule type" value="Genomic_DNA"/>
</dbReference>
<dbReference type="Proteomes" id="UP000284495">
    <property type="component" value="Unassembled WGS sequence"/>
</dbReference>
<name>A0A415KTL4_9BACE</name>
<dbReference type="AlphaFoldDB" id="A0A415KTL4"/>